<dbReference type="InterPro" id="IPR027791">
    <property type="entry name" value="Galactosyl_T_C"/>
</dbReference>
<keyword evidence="5 11" id="KW-0808">Transferase</keyword>
<keyword evidence="11" id="KW-0464">Manganese</keyword>
<dbReference type="InterPro" id="IPR029044">
    <property type="entry name" value="Nucleotide-diphossugar_trans"/>
</dbReference>
<dbReference type="AlphaFoldDB" id="A0A9P0CE30"/>
<gene>
    <name evidence="14" type="ORF">BEMITA_LOCUS4111</name>
</gene>
<dbReference type="GO" id="GO:0005794">
    <property type="term" value="C:Golgi apparatus"/>
    <property type="evidence" value="ECO:0007669"/>
    <property type="project" value="TreeGrafter"/>
</dbReference>
<protein>
    <recommendedName>
        <fullName evidence="11">Beta-1,4-N-acetylgalactosaminyltransferase</fullName>
        <ecNumber evidence="11">2.4.1.-</ecNumber>
    </recommendedName>
    <alternativeName>
        <fullName evidence="11">Beta-4-GalNAcT</fullName>
    </alternativeName>
</protein>
<evidence type="ECO:0000256" key="7">
    <source>
        <dbReference type="ARBA" id="ARBA00022968"/>
    </source>
</evidence>
<evidence type="ECO:0000256" key="4">
    <source>
        <dbReference type="ARBA" id="ARBA00022676"/>
    </source>
</evidence>
<dbReference type="EC" id="2.4.1.-" evidence="11"/>
<dbReference type="InterPro" id="IPR003859">
    <property type="entry name" value="Galactosyl_T"/>
</dbReference>
<dbReference type="Gene3D" id="3.90.550.10">
    <property type="entry name" value="Spore Coat Polysaccharide Biosynthesis Protein SpsA, Chain A"/>
    <property type="match status" value="1"/>
</dbReference>
<evidence type="ECO:0000256" key="5">
    <source>
        <dbReference type="ARBA" id="ARBA00022679"/>
    </source>
</evidence>
<dbReference type="Pfam" id="PF02709">
    <property type="entry name" value="Glyco_transf_7C"/>
    <property type="match status" value="1"/>
</dbReference>
<dbReference type="PANTHER" id="PTHR19300">
    <property type="entry name" value="BETA-1,4-GALACTOSYLTRANSFERASE"/>
    <property type="match status" value="1"/>
</dbReference>
<dbReference type="GO" id="GO:0016020">
    <property type="term" value="C:membrane"/>
    <property type="evidence" value="ECO:0007669"/>
    <property type="project" value="UniProtKB-SubCell"/>
</dbReference>
<feature type="domain" description="Galactosyltransferase C-terminal" evidence="12">
    <location>
        <begin position="153"/>
        <end position="229"/>
    </location>
</feature>
<dbReference type="Proteomes" id="UP001152759">
    <property type="component" value="Chromosome 2"/>
</dbReference>
<dbReference type="GO" id="GO:0030166">
    <property type="term" value="P:proteoglycan biosynthetic process"/>
    <property type="evidence" value="ECO:0007669"/>
    <property type="project" value="TreeGrafter"/>
</dbReference>
<evidence type="ECO:0000259" key="12">
    <source>
        <dbReference type="Pfam" id="PF02709"/>
    </source>
</evidence>
<keyword evidence="6 11" id="KW-0812">Transmembrane</keyword>
<keyword evidence="7 11" id="KW-0735">Signal-anchor</keyword>
<dbReference type="KEGG" id="btab:109040034"/>
<evidence type="ECO:0000256" key="1">
    <source>
        <dbReference type="ARBA" id="ARBA00004606"/>
    </source>
</evidence>
<dbReference type="InterPro" id="IPR027995">
    <property type="entry name" value="Galactosyl_T_N"/>
</dbReference>
<dbReference type="PRINTS" id="PR02050">
    <property type="entry name" value="B14GALTRFASE"/>
</dbReference>
<keyword evidence="11" id="KW-0479">Metal-binding</keyword>
<comment type="function">
    <text evidence="11">Catalyzes the transfer of galactose onto proteins or lipids.</text>
</comment>
<dbReference type="GO" id="GO:0046872">
    <property type="term" value="F:metal ion binding"/>
    <property type="evidence" value="ECO:0007669"/>
    <property type="project" value="UniProtKB-UniRule"/>
</dbReference>
<dbReference type="PANTHER" id="PTHR19300:SF30">
    <property type="entry name" value="BETA-1,4-GALACTOSYLTRANSFERASE 7"/>
    <property type="match status" value="1"/>
</dbReference>
<dbReference type="EMBL" id="OU963863">
    <property type="protein sequence ID" value="CAH0766004.1"/>
    <property type="molecule type" value="Genomic_DNA"/>
</dbReference>
<evidence type="ECO:0000313" key="14">
    <source>
        <dbReference type="EMBL" id="CAH0766004.1"/>
    </source>
</evidence>
<keyword evidence="9 11" id="KW-0472">Membrane</keyword>
<comment type="pathway">
    <text evidence="2 11">Protein modification; protein glycosylation.</text>
</comment>
<dbReference type="SUPFAM" id="SSF53448">
    <property type="entry name" value="Nucleotide-diphospho-sugar transferases"/>
    <property type="match status" value="1"/>
</dbReference>
<comment type="subcellular location">
    <subcellularLocation>
        <location evidence="1 11">Membrane</location>
        <topology evidence="1 11">Single-pass type II membrane protein</topology>
    </subcellularLocation>
</comment>
<dbReference type="Pfam" id="PF13733">
    <property type="entry name" value="Glyco_transf_7N"/>
    <property type="match status" value="1"/>
</dbReference>
<keyword evidence="15" id="KW-1185">Reference proteome</keyword>
<dbReference type="GO" id="GO:0005975">
    <property type="term" value="P:carbohydrate metabolic process"/>
    <property type="evidence" value="ECO:0007669"/>
    <property type="project" value="InterPro"/>
</dbReference>
<dbReference type="GO" id="GO:0046525">
    <property type="term" value="F:xylosylprotein 4-beta-galactosyltransferase activity"/>
    <property type="evidence" value="ECO:0007669"/>
    <property type="project" value="TreeGrafter"/>
</dbReference>
<comment type="cofactor">
    <cofactor evidence="11">
        <name>Mn(2+)</name>
        <dbReference type="ChEBI" id="CHEBI:29035"/>
    </cofactor>
</comment>
<proteinExistence type="inferred from homology"/>
<reference evidence="14" key="1">
    <citation type="submission" date="2021-12" db="EMBL/GenBank/DDBJ databases">
        <authorList>
            <person name="King R."/>
        </authorList>
    </citation>
    <scope>NUCLEOTIDE SEQUENCE</scope>
</reference>
<keyword evidence="8 11" id="KW-1133">Transmembrane helix</keyword>
<evidence type="ECO:0000256" key="9">
    <source>
        <dbReference type="ARBA" id="ARBA00023136"/>
    </source>
</evidence>
<evidence type="ECO:0000313" key="15">
    <source>
        <dbReference type="Proteomes" id="UP001152759"/>
    </source>
</evidence>
<evidence type="ECO:0000256" key="10">
    <source>
        <dbReference type="ARBA" id="ARBA00023180"/>
    </source>
</evidence>
<evidence type="ECO:0000256" key="8">
    <source>
        <dbReference type="ARBA" id="ARBA00022989"/>
    </source>
</evidence>
<name>A0A9P0CE30_BEMTA</name>
<accession>A0A9P0CE30</accession>
<comment type="similarity">
    <text evidence="3 11">Belongs to the glycosyltransferase 7 family.</text>
</comment>
<evidence type="ECO:0000259" key="13">
    <source>
        <dbReference type="Pfam" id="PF13733"/>
    </source>
</evidence>
<evidence type="ECO:0000256" key="6">
    <source>
        <dbReference type="ARBA" id="ARBA00022692"/>
    </source>
</evidence>
<sequence length="336" mass="39358">MHHVMAVIHDFLNFCRSCRLEIFIVLIFTTFFFSWCLLIAFEADGKSTRNLVQRRHRDSLHKLGVIVPFRDRFDELLEFIPHMQLFLNNQSVWHQIYIVNQVDDYRFNRASLINAGFLFSTSGAESCDYIAMHDVDLLPLNQQLRYSFPTSGPVHLAAPHLHPKYHYQTFVGGILLILKDHFVQVNGMSNRYWGWGLEDDEFYVRLKQGGLTIHRPGNLSTGINNTFRHSHNSRRKRDHIKCFNQYENTRKRDRATGLNTLKYSLISTHSLLMDNLAPVTVLNVQLFCDEKLTPWCRCPDKKPATQARKGSIEGIQRHTLFRHLSQPMTTFFPHNW</sequence>
<evidence type="ECO:0000256" key="11">
    <source>
        <dbReference type="RuleBase" id="RU368121"/>
    </source>
</evidence>
<evidence type="ECO:0000256" key="3">
    <source>
        <dbReference type="ARBA" id="ARBA00005735"/>
    </source>
</evidence>
<keyword evidence="4 11" id="KW-0328">Glycosyltransferase</keyword>
<keyword evidence="10 11" id="KW-0325">Glycoprotein</keyword>
<organism evidence="14 15">
    <name type="scientific">Bemisia tabaci</name>
    <name type="common">Sweetpotato whitefly</name>
    <name type="synonym">Aleurodes tabaci</name>
    <dbReference type="NCBI Taxonomy" id="7038"/>
    <lineage>
        <taxon>Eukaryota</taxon>
        <taxon>Metazoa</taxon>
        <taxon>Ecdysozoa</taxon>
        <taxon>Arthropoda</taxon>
        <taxon>Hexapoda</taxon>
        <taxon>Insecta</taxon>
        <taxon>Pterygota</taxon>
        <taxon>Neoptera</taxon>
        <taxon>Paraneoptera</taxon>
        <taxon>Hemiptera</taxon>
        <taxon>Sternorrhyncha</taxon>
        <taxon>Aleyrodoidea</taxon>
        <taxon>Aleyrodidae</taxon>
        <taxon>Aleyrodinae</taxon>
        <taxon>Bemisia</taxon>
    </lineage>
</organism>
<evidence type="ECO:0000256" key="2">
    <source>
        <dbReference type="ARBA" id="ARBA00004922"/>
    </source>
</evidence>
<feature type="domain" description="Galactosyltransferase N-terminal" evidence="13">
    <location>
        <begin position="59"/>
        <end position="147"/>
    </location>
</feature>
<feature type="transmembrane region" description="Helical" evidence="11">
    <location>
        <begin position="20"/>
        <end position="41"/>
    </location>
</feature>